<keyword evidence="2" id="KW-1185">Reference proteome</keyword>
<protein>
    <submittedName>
        <fullName evidence="1">Uncharacterized protein</fullName>
    </submittedName>
</protein>
<dbReference type="AlphaFoldDB" id="A0A6A0ANW5"/>
<organism evidence="1 2">
    <name type="scientific">Haematococcus lacustris</name>
    <name type="common">Green alga</name>
    <name type="synonym">Haematococcus pluvialis</name>
    <dbReference type="NCBI Taxonomy" id="44745"/>
    <lineage>
        <taxon>Eukaryota</taxon>
        <taxon>Viridiplantae</taxon>
        <taxon>Chlorophyta</taxon>
        <taxon>core chlorophytes</taxon>
        <taxon>Chlorophyceae</taxon>
        <taxon>CS clade</taxon>
        <taxon>Chlamydomonadales</taxon>
        <taxon>Haematococcaceae</taxon>
        <taxon>Haematococcus</taxon>
    </lineage>
</organism>
<evidence type="ECO:0000313" key="2">
    <source>
        <dbReference type="Proteomes" id="UP000485058"/>
    </source>
</evidence>
<accession>A0A6A0ANW5</accession>
<reference evidence="1 2" key="1">
    <citation type="submission" date="2020-02" db="EMBL/GenBank/DDBJ databases">
        <title>Draft genome sequence of Haematococcus lacustris strain NIES-144.</title>
        <authorList>
            <person name="Morimoto D."/>
            <person name="Nakagawa S."/>
            <person name="Yoshida T."/>
            <person name="Sawayama S."/>
        </authorList>
    </citation>
    <scope>NUCLEOTIDE SEQUENCE [LARGE SCALE GENOMIC DNA]</scope>
    <source>
        <strain evidence="1 2">NIES-144</strain>
    </source>
</reference>
<sequence length="116" mass="12070">MSTVSTAVQMSRDASVQMLTVSTAVQMSRCRGMLGCADVDYVDSCADVEKCICADVDIVGICADVEGCICTDVAFPTGIGMHLHRCRAHLTNICADSQKGGGTSRADRCISATAAS</sequence>
<dbReference type="Proteomes" id="UP000485058">
    <property type="component" value="Unassembled WGS sequence"/>
</dbReference>
<name>A0A6A0ANW5_HAELA</name>
<gene>
    <name evidence="1" type="ORF">HaLaN_32754</name>
</gene>
<proteinExistence type="predicted"/>
<dbReference type="EMBL" id="BLLF01008456">
    <property type="protein sequence ID" value="GFH33387.1"/>
    <property type="molecule type" value="Genomic_DNA"/>
</dbReference>
<comment type="caution">
    <text evidence="1">The sequence shown here is derived from an EMBL/GenBank/DDBJ whole genome shotgun (WGS) entry which is preliminary data.</text>
</comment>
<evidence type="ECO:0000313" key="1">
    <source>
        <dbReference type="EMBL" id="GFH33387.1"/>
    </source>
</evidence>